<dbReference type="RefSeq" id="XP_058345299.1">
    <property type="nucleotide sequence ID" value="XM_058483910.1"/>
</dbReference>
<dbReference type="Proteomes" id="UP001234581">
    <property type="component" value="Unassembled WGS sequence"/>
</dbReference>
<evidence type="ECO:0000256" key="1">
    <source>
        <dbReference type="PROSITE-ProRule" id="PRU00175"/>
    </source>
</evidence>
<dbReference type="GO" id="GO:0016567">
    <property type="term" value="P:protein ubiquitination"/>
    <property type="evidence" value="ECO:0007669"/>
    <property type="project" value="TreeGrafter"/>
</dbReference>
<keyword evidence="1" id="KW-0862">Zinc</keyword>
<dbReference type="GeneID" id="83211256"/>
<feature type="region of interest" description="Disordered" evidence="2">
    <location>
        <begin position="170"/>
        <end position="199"/>
    </location>
</feature>
<name>A0AAD7VA62_9FUNG</name>
<feature type="domain" description="RING-type" evidence="3">
    <location>
        <begin position="270"/>
        <end position="313"/>
    </location>
</feature>
<dbReference type="PANTHER" id="PTHR22996">
    <property type="entry name" value="MAHOGUNIN"/>
    <property type="match status" value="1"/>
</dbReference>
<dbReference type="InterPro" id="IPR013083">
    <property type="entry name" value="Znf_RING/FYVE/PHD"/>
</dbReference>
<dbReference type="GO" id="GO:0061630">
    <property type="term" value="F:ubiquitin protein ligase activity"/>
    <property type="evidence" value="ECO:0007669"/>
    <property type="project" value="UniProtKB-EC"/>
</dbReference>
<protein>
    <recommendedName>
        <fullName evidence="3">RING-type domain-containing protein</fullName>
    </recommendedName>
</protein>
<evidence type="ECO:0000313" key="5">
    <source>
        <dbReference type="Proteomes" id="UP001234581"/>
    </source>
</evidence>
<dbReference type="PROSITE" id="PS50089">
    <property type="entry name" value="ZF_RING_2"/>
    <property type="match status" value="1"/>
</dbReference>
<feature type="compositionally biased region" description="Low complexity" evidence="2">
    <location>
        <begin position="172"/>
        <end position="181"/>
    </location>
</feature>
<evidence type="ECO:0000313" key="4">
    <source>
        <dbReference type="EMBL" id="KAJ8660386.1"/>
    </source>
</evidence>
<dbReference type="SUPFAM" id="SSF57850">
    <property type="entry name" value="RING/U-box"/>
    <property type="match status" value="1"/>
</dbReference>
<keyword evidence="1" id="KW-0479">Metal-binding</keyword>
<accession>A0AAD7VA62</accession>
<keyword evidence="5" id="KW-1185">Reference proteome</keyword>
<dbReference type="Pfam" id="PF13920">
    <property type="entry name" value="zf-C3HC4_3"/>
    <property type="match status" value="1"/>
</dbReference>
<dbReference type="PANTHER" id="PTHR22996:SF0">
    <property type="entry name" value="RE60872P-RELATED"/>
    <property type="match status" value="1"/>
</dbReference>
<dbReference type="Gene3D" id="3.30.40.10">
    <property type="entry name" value="Zinc/RING finger domain, C3HC4 (zinc finger)"/>
    <property type="match status" value="1"/>
</dbReference>
<proteinExistence type="predicted"/>
<comment type="caution">
    <text evidence="4">The sequence shown here is derived from an EMBL/GenBank/DDBJ whole genome shotgun (WGS) entry which is preliminary data.</text>
</comment>
<dbReference type="GO" id="GO:0008270">
    <property type="term" value="F:zinc ion binding"/>
    <property type="evidence" value="ECO:0007669"/>
    <property type="project" value="UniProtKB-KW"/>
</dbReference>
<dbReference type="EMBL" id="JARTCD010000013">
    <property type="protein sequence ID" value="KAJ8660386.1"/>
    <property type="molecule type" value="Genomic_DNA"/>
</dbReference>
<dbReference type="AlphaFoldDB" id="A0AAD7VA62"/>
<evidence type="ECO:0000256" key="2">
    <source>
        <dbReference type="SAM" id="MobiDB-lite"/>
    </source>
</evidence>
<sequence>MGTFLSRAQDTTTTTVELQHRQQQETTTTTCEDNGVHGHGPALRIPDWLFTAAAAAAGDHLLPKSTLQSWSKANVKDHATAYRALFHIRKGSIRVINMRLEWIVDTLAPCIMSLSSSSSPTTTTTTSDKCSVSLPAQFAQIIQAEIHGPDGDNKGALEISLSDDHRIHVAPSTSSLSSSDSGIQDNDNDNDPLPTNTTTTQKRYSIQIELCADTQKHVTLIDIDIMGDDKCHVHARSQMLLVDGKSLYYSPLYGMPDAENENAAANRPECIICLTELKSAALVPCQHVCLCTSCALILKSQHDPNNRRCPVCRTLIHSILILECKDDDDDGVVETREGP</sequence>
<evidence type="ECO:0000259" key="3">
    <source>
        <dbReference type="PROSITE" id="PS50089"/>
    </source>
</evidence>
<dbReference type="InterPro" id="IPR001841">
    <property type="entry name" value="Znf_RING"/>
</dbReference>
<keyword evidence="1" id="KW-0863">Zinc-finger</keyword>
<gene>
    <name evidence="4" type="ORF">O0I10_003843</name>
</gene>
<organism evidence="4 5">
    <name type="scientific">Lichtheimia ornata</name>
    <dbReference type="NCBI Taxonomy" id="688661"/>
    <lineage>
        <taxon>Eukaryota</taxon>
        <taxon>Fungi</taxon>
        <taxon>Fungi incertae sedis</taxon>
        <taxon>Mucoromycota</taxon>
        <taxon>Mucoromycotina</taxon>
        <taxon>Mucoromycetes</taxon>
        <taxon>Mucorales</taxon>
        <taxon>Lichtheimiaceae</taxon>
        <taxon>Lichtheimia</taxon>
    </lineage>
</organism>
<dbReference type="InterPro" id="IPR045194">
    <property type="entry name" value="MGRN1/RNF157-like"/>
</dbReference>
<reference evidence="4 5" key="1">
    <citation type="submission" date="2023-03" db="EMBL/GenBank/DDBJ databases">
        <title>Genome sequence of Lichtheimia ornata CBS 291.66.</title>
        <authorList>
            <person name="Mohabir J.T."/>
            <person name="Shea T.P."/>
            <person name="Kurbessoian T."/>
            <person name="Berby B."/>
            <person name="Fontaine J."/>
            <person name="Livny J."/>
            <person name="Gnirke A."/>
            <person name="Stajich J.E."/>
            <person name="Cuomo C.A."/>
        </authorList>
    </citation>
    <scope>NUCLEOTIDE SEQUENCE [LARGE SCALE GENOMIC DNA]</scope>
    <source>
        <strain evidence="4">CBS 291.66</strain>
    </source>
</reference>